<name>A0A1A9I5A9_9BACT</name>
<keyword evidence="4" id="KW-1185">Reference proteome</keyword>
<dbReference type="InterPro" id="IPR012347">
    <property type="entry name" value="Ferritin-like"/>
</dbReference>
<feature type="domain" description="DUF4142" evidence="2">
    <location>
        <begin position="54"/>
        <end position="189"/>
    </location>
</feature>
<dbReference type="Pfam" id="PF13628">
    <property type="entry name" value="DUF4142"/>
    <property type="match status" value="1"/>
</dbReference>
<feature type="chain" id="PRO_5008389894" description="DUF4142 domain-containing protein" evidence="1">
    <location>
        <begin position="25"/>
        <end position="193"/>
    </location>
</feature>
<evidence type="ECO:0000313" key="3">
    <source>
        <dbReference type="EMBL" id="ANH81880.1"/>
    </source>
</evidence>
<dbReference type="KEGG" id="nia:A8C56_13660"/>
<reference evidence="3 4" key="1">
    <citation type="submission" date="2016-05" db="EMBL/GenBank/DDBJ databases">
        <title>Niabella ginsenosidivorans BS26 whole genome sequencing.</title>
        <authorList>
            <person name="Im W.T."/>
            <person name="Siddiqi M.Z."/>
        </authorList>
    </citation>
    <scope>NUCLEOTIDE SEQUENCE [LARGE SCALE GENOMIC DNA]</scope>
    <source>
        <strain evidence="3 4">BS26</strain>
    </source>
</reference>
<proteinExistence type="predicted"/>
<evidence type="ECO:0000259" key="2">
    <source>
        <dbReference type="Pfam" id="PF13628"/>
    </source>
</evidence>
<dbReference type="RefSeq" id="WP_067757037.1">
    <property type="nucleotide sequence ID" value="NZ_CP015772.1"/>
</dbReference>
<dbReference type="PANTHER" id="PTHR38593">
    <property type="entry name" value="BLR2558 PROTEIN"/>
    <property type="match status" value="1"/>
</dbReference>
<dbReference type="AlphaFoldDB" id="A0A1A9I5A9"/>
<dbReference type="Gene3D" id="1.20.1260.10">
    <property type="match status" value="1"/>
</dbReference>
<accession>A0A1A9I5A9</accession>
<gene>
    <name evidence="3" type="ORF">A8C56_13660</name>
</gene>
<dbReference type="Proteomes" id="UP000077667">
    <property type="component" value="Chromosome"/>
</dbReference>
<dbReference type="EMBL" id="CP015772">
    <property type="protein sequence ID" value="ANH81880.1"/>
    <property type="molecule type" value="Genomic_DNA"/>
</dbReference>
<organism evidence="3 4">
    <name type="scientific">Niabella ginsenosidivorans</name>
    <dbReference type="NCBI Taxonomy" id="1176587"/>
    <lineage>
        <taxon>Bacteria</taxon>
        <taxon>Pseudomonadati</taxon>
        <taxon>Bacteroidota</taxon>
        <taxon>Chitinophagia</taxon>
        <taxon>Chitinophagales</taxon>
        <taxon>Chitinophagaceae</taxon>
        <taxon>Niabella</taxon>
    </lineage>
</organism>
<feature type="signal peptide" evidence="1">
    <location>
        <begin position="1"/>
        <end position="24"/>
    </location>
</feature>
<evidence type="ECO:0000313" key="4">
    <source>
        <dbReference type="Proteomes" id="UP000077667"/>
    </source>
</evidence>
<keyword evidence="1" id="KW-0732">Signal</keyword>
<sequence length="193" mass="20623">MKTIKKLLPIAAAVILWSCGSPNSNDSTARADSANAATIDSATTDTAAASVSKEDAKFAVDAASGGMAEVQLGELAQNKGTDPRVKEFGKLMVTDHTRANDELKMLAATKNITLPPAPDNDKQKAAADLSSKSGSDFDKAYIKQMVEDHRKTIDLFEDAQKNAKDADIKAFAVKTLPVLRTHLQHIQSLDKAK</sequence>
<evidence type="ECO:0000256" key="1">
    <source>
        <dbReference type="SAM" id="SignalP"/>
    </source>
</evidence>
<protein>
    <recommendedName>
        <fullName evidence="2">DUF4142 domain-containing protein</fullName>
    </recommendedName>
</protein>
<dbReference type="InterPro" id="IPR025419">
    <property type="entry name" value="DUF4142"/>
</dbReference>
<dbReference type="STRING" id="1176587.A8C56_13660"/>
<dbReference type="PANTHER" id="PTHR38593:SF1">
    <property type="entry name" value="BLR2558 PROTEIN"/>
    <property type="match status" value="1"/>
</dbReference>
<dbReference type="OrthoDB" id="883203at2"/>